<protein>
    <submittedName>
        <fullName evidence="1">Uncharacterized protein</fullName>
    </submittedName>
</protein>
<dbReference type="Proteomes" id="UP000701702">
    <property type="component" value="Unassembled WGS sequence"/>
</dbReference>
<gene>
    <name evidence="1" type="ORF">LMG23994_05579</name>
</gene>
<evidence type="ECO:0000313" key="2">
    <source>
        <dbReference type="Proteomes" id="UP000701702"/>
    </source>
</evidence>
<reference evidence="1 2" key="1">
    <citation type="submission" date="2021-08" db="EMBL/GenBank/DDBJ databases">
        <authorList>
            <person name="Peeters C."/>
        </authorList>
    </citation>
    <scope>NUCLEOTIDE SEQUENCE [LARGE SCALE GENOMIC DNA]</scope>
    <source>
        <strain evidence="1 2">LMG 23994</strain>
    </source>
</reference>
<accession>A0ABM8XX91</accession>
<comment type="caution">
    <text evidence="1">The sequence shown here is derived from an EMBL/GenBank/DDBJ whole genome shotgun (WGS) entry which is preliminary data.</text>
</comment>
<evidence type="ECO:0000313" key="1">
    <source>
        <dbReference type="EMBL" id="CAG9185014.1"/>
    </source>
</evidence>
<sequence length="65" mass="6757">MLSSPFHPKSHSPVAADDSAAMHNLTCNALASFFVGAAARKPTEVLAENSSDRPDVASVAILGYN</sequence>
<proteinExistence type="predicted"/>
<organism evidence="1 2">
    <name type="scientific">Cupriavidus pinatubonensis</name>
    <dbReference type="NCBI Taxonomy" id="248026"/>
    <lineage>
        <taxon>Bacteria</taxon>
        <taxon>Pseudomonadati</taxon>
        <taxon>Pseudomonadota</taxon>
        <taxon>Betaproteobacteria</taxon>
        <taxon>Burkholderiales</taxon>
        <taxon>Burkholderiaceae</taxon>
        <taxon>Cupriavidus</taxon>
    </lineage>
</organism>
<name>A0ABM8XX91_9BURK</name>
<keyword evidence="2" id="KW-1185">Reference proteome</keyword>
<dbReference type="EMBL" id="CAJZAF010000040">
    <property type="protein sequence ID" value="CAG9185014.1"/>
    <property type="molecule type" value="Genomic_DNA"/>
</dbReference>